<proteinExistence type="inferred from homology"/>
<dbReference type="GO" id="GO:0008743">
    <property type="term" value="F:L-threonine 3-dehydrogenase activity"/>
    <property type="evidence" value="ECO:0007669"/>
    <property type="project" value="UniProtKB-EC"/>
</dbReference>
<dbReference type="GeneTree" id="ENSGT00390000014037"/>
<name>A0A8C6R5S2_NANGA</name>
<dbReference type="Proteomes" id="UP000694381">
    <property type="component" value="Unassembled WGS sequence"/>
</dbReference>
<dbReference type="Gene3D" id="3.40.50.720">
    <property type="entry name" value="NAD(P)-binding Rossmann-like Domain"/>
    <property type="match status" value="1"/>
</dbReference>
<evidence type="ECO:0000256" key="1">
    <source>
        <dbReference type="ARBA" id="ARBA00007637"/>
    </source>
</evidence>
<dbReference type="Pfam" id="PF01370">
    <property type="entry name" value="Epimerase"/>
    <property type="match status" value="1"/>
</dbReference>
<dbReference type="InterPro" id="IPR036291">
    <property type="entry name" value="NAD(P)-bd_dom_sf"/>
</dbReference>
<dbReference type="OMA" id="SSWPAKF"/>
<comment type="similarity">
    <text evidence="1">Belongs to the NAD(P)-dependent epimerase/dehydratase family.</text>
</comment>
<organism evidence="3 4">
    <name type="scientific">Nannospalax galili</name>
    <name type="common">Northern Israeli blind subterranean mole rat</name>
    <name type="synonym">Spalax galili</name>
    <dbReference type="NCBI Taxonomy" id="1026970"/>
    <lineage>
        <taxon>Eukaryota</taxon>
        <taxon>Metazoa</taxon>
        <taxon>Chordata</taxon>
        <taxon>Craniata</taxon>
        <taxon>Vertebrata</taxon>
        <taxon>Euteleostomi</taxon>
        <taxon>Mammalia</taxon>
        <taxon>Eutheria</taxon>
        <taxon>Euarchontoglires</taxon>
        <taxon>Glires</taxon>
        <taxon>Rodentia</taxon>
        <taxon>Myomorpha</taxon>
        <taxon>Muroidea</taxon>
        <taxon>Spalacidae</taxon>
        <taxon>Spalacinae</taxon>
        <taxon>Nannospalax</taxon>
    </lineage>
</organism>
<dbReference type="CDD" id="cd05272">
    <property type="entry name" value="TDH_SDR_e"/>
    <property type="match status" value="1"/>
</dbReference>
<reference evidence="3" key="1">
    <citation type="submission" date="2025-08" db="UniProtKB">
        <authorList>
            <consortium name="Ensembl"/>
        </authorList>
    </citation>
    <scope>IDENTIFICATION</scope>
</reference>
<feature type="domain" description="NAD-dependent epimerase/dehydratase" evidence="2">
    <location>
        <begin position="58"/>
        <end position="293"/>
    </location>
</feature>
<dbReference type="Ensembl" id="ENSNGAT00000018247.1">
    <property type="protein sequence ID" value="ENSNGAP00000012684.1"/>
    <property type="gene ID" value="ENSNGAG00000014469.1"/>
</dbReference>
<dbReference type="InterPro" id="IPR001509">
    <property type="entry name" value="Epimerase_deHydtase"/>
</dbReference>
<gene>
    <name evidence="3" type="primary">LOC103729977</name>
</gene>
<evidence type="ECO:0000313" key="3">
    <source>
        <dbReference type="Ensembl" id="ENSNGAP00000012684.1"/>
    </source>
</evidence>
<keyword evidence="4" id="KW-1185">Reference proteome</keyword>
<dbReference type="SUPFAM" id="SSF51735">
    <property type="entry name" value="NAD(P)-binding Rossmann-fold domains"/>
    <property type="match status" value="1"/>
</dbReference>
<dbReference type="PANTHER" id="PTHR42687">
    <property type="entry name" value="L-THREONINE 3-DEHYDROGENASE"/>
    <property type="match status" value="1"/>
</dbReference>
<dbReference type="PANTHER" id="PTHR42687:SF1">
    <property type="entry name" value="L-THREONINE 3-DEHYDROGENASE, MITOCHONDRIAL"/>
    <property type="match status" value="1"/>
</dbReference>
<reference evidence="3" key="2">
    <citation type="submission" date="2025-09" db="UniProtKB">
        <authorList>
            <consortium name="Ensembl"/>
        </authorList>
    </citation>
    <scope>IDENTIFICATION</scope>
</reference>
<evidence type="ECO:0000313" key="4">
    <source>
        <dbReference type="Proteomes" id="UP000694381"/>
    </source>
</evidence>
<dbReference type="InterPro" id="IPR051225">
    <property type="entry name" value="NAD(P)_epim/dehydratase"/>
</dbReference>
<dbReference type="GO" id="GO:0042802">
    <property type="term" value="F:identical protein binding"/>
    <property type="evidence" value="ECO:0007669"/>
    <property type="project" value="Ensembl"/>
</dbReference>
<evidence type="ECO:0000259" key="2">
    <source>
        <dbReference type="Pfam" id="PF01370"/>
    </source>
</evidence>
<accession>A0A8C6R5S2</accession>
<protein>
    <submittedName>
        <fullName evidence="3">L-threonine dehydrogenase</fullName>
    </submittedName>
</protein>
<dbReference type="AlphaFoldDB" id="A0A8C6R5S2"/>
<dbReference type="GO" id="GO:0006567">
    <property type="term" value="P:L-threonine catabolic process"/>
    <property type="evidence" value="ECO:0007669"/>
    <property type="project" value="Ensembl"/>
</dbReference>
<sequence>MLILGMLRQVVSGTMQSRASSCWKAALPLRFLGHSPQQIPADASFYSTSASEAEPPRVLITGGLGQLGVGLAGLLRKRFGRDSVILSDIRKPPAHVFCSGPFIYADILDYKKLHEIVVNHRITWLFHYSALLSAVGEANVPLAKAVNITGLHNILEVAAKYNVRLFVPSTIGAFGPTSPRNHTPDFSIQRPRTIYGVSKVHAELMGEYYYHRYGLDFRCLRYPGIISADSQPGGGTTDYAVQIFHAAVKNNRFECNLKASTRLPMMYIDDCLRATLEVMEAPSECLSIRTYNISAVSFTPEELAQVLCKYVPEFQITYRVDPLRQAIADSWPMSLDDSTARKDWGWKHDFDLPGLVRTMLSFQGFSTRVAHAN</sequence>